<dbReference type="PROSITE" id="PS50157">
    <property type="entry name" value="ZINC_FINGER_C2H2_2"/>
    <property type="match status" value="1"/>
</dbReference>
<evidence type="ECO:0000256" key="5">
    <source>
        <dbReference type="ARBA" id="ARBA00023015"/>
    </source>
</evidence>
<keyword evidence="11" id="KW-1185">Reference proteome</keyword>
<dbReference type="PANTHER" id="PTHR45988:SF1">
    <property type="entry name" value="ZINC FINGER PROTEIN AZF2"/>
    <property type="match status" value="1"/>
</dbReference>
<keyword evidence="1" id="KW-0479">Metal-binding</keyword>
<protein>
    <submittedName>
        <fullName evidence="10">Zinc finger family protein</fullName>
    </submittedName>
</protein>
<feature type="domain" description="C2H2-type" evidence="9">
    <location>
        <begin position="84"/>
        <end position="111"/>
    </location>
</feature>
<dbReference type="InterPro" id="IPR013087">
    <property type="entry name" value="Znf_C2H2_type"/>
</dbReference>
<accession>A0AAV8CMN1</accession>
<dbReference type="SUPFAM" id="SSF57667">
    <property type="entry name" value="beta-beta-alpha zinc fingers"/>
    <property type="match status" value="1"/>
</dbReference>
<keyword evidence="2" id="KW-0677">Repeat</keyword>
<dbReference type="Proteomes" id="UP001140206">
    <property type="component" value="Chromosome 5"/>
</dbReference>
<evidence type="ECO:0000256" key="3">
    <source>
        <dbReference type="ARBA" id="ARBA00022771"/>
    </source>
</evidence>
<dbReference type="InterPro" id="IPR036236">
    <property type="entry name" value="Znf_C2H2_sf"/>
</dbReference>
<feature type="region of interest" description="Disordered" evidence="8">
    <location>
        <begin position="1"/>
        <end position="36"/>
    </location>
</feature>
<dbReference type="GO" id="GO:0005634">
    <property type="term" value="C:nucleus"/>
    <property type="evidence" value="ECO:0007669"/>
    <property type="project" value="TreeGrafter"/>
</dbReference>
<evidence type="ECO:0000256" key="7">
    <source>
        <dbReference type="PROSITE-ProRule" id="PRU00042"/>
    </source>
</evidence>
<dbReference type="GO" id="GO:0003700">
    <property type="term" value="F:DNA-binding transcription factor activity"/>
    <property type="evidence" value="ECO:0007669"/>
    <property type="project" value="InterPro"/>
</dbReference>
<dbReference type="PANTHER" id="PTHR45988">
    <property type="entry name" value="C2H2 TYPE ZINC FINGER TRANSCRIPTION FACTOR FAMILY-RELATED"/>
    <property type="match status" value="1"/>
</dbReference>
<dbReference type="GO" id="GO:0008270">
    <property type="term" value="F:zinc ion binding"/>
    <property type="evidence" value="ECO:0007669"/>
    <property type="project" value="UniProtKB-KW"/>
</dbReference>
<evidence type="ECO:0000313" key="11">
    <source>
        <dbReference type="Proteomes" id="UP001140206"/>
    </source>
</evidence>
<keyword evidence="3 7" id="KW-0863">Zinc-finger</keyword>
<dbReference type="InterPro" id="IPR044653">
    <property type="entry name" value="AZF1/2/3-like"/>
</dbReference>
<comment type="caution">
    <text evidence="10">The sequence shown here is derived from an EMBL/GenBank/DDBJ whole genome shotgun (WGS) entry which is preliminary data.</text>
</comment>
<dbReference type="GO" id="GO:0000976">
    <property type="term" value="F:transcription cis-regulatory region binding"/>
    <property type="evidence" value="ECO:0007669"/>
    <property type="project" value="TreeGrafter"/>
</dbReference>
<evidence type="ECO:0000256" key="8">
    <source>
        <dbReference type="SAM" id="MobiDB-lite"/>
    </source>
</evidence>
<reference evidence="10" key="1">
    <citation type="submission" date="2022-08" db="EMBL/GenBank/DDBJ databases">
        <authorList>
            <person name="Marques A."/>
        </authorList>
    </citation>
    <scope>NUCLEOTIDE SEQUENCE</scope>
    <source>
        <strain evidence="10">RhyPub2mFocal</strain>
        <tissue evidence="10">Leaves</tissue>
    </source>
</reference>
<gene>
    <name evidence="10" type="ORF">LUZ62_089897</name>
</gene>
<evidence type="ECO:0000256" key="6">
    <source>
        <dbReference type="ARBA" id="ARBA00023163"/>
    </source>
</evidence>
<evidence type="ECO:0000259" key="9">
    <source>
        <dbReference type="PROSITE" id="PS50157"/>
    </source>
</evidence>
<proteinExistence type="predicted"/>
<organism evidence="10 11">
    <name type="scientific">Rhynchospora pubera</name>
    <dbReference type="NCBI Taxonomy" id="906938"/>
    <lineage>
        <taxon>Eukaryota</taxon>
        <taxon>Viridiplantae</taxon>
        <taxon>Streptophyta</taxon>
        <taxon>Embryophyta</taxon>
        <taxon>Tracheophyta</taxon>
        <taxon>Spermatophyta</taxon>
        <taxon>Magnoliopsida</taxon>
        <taxon>Liliopsida</taxon>
        <taxon>Poales</taxon>
        <taxon>Cyperaceae</taxon>
        <taxon>Cyperoideae</taxon>
        <taxon>Rhynchosporeae</taxon>
        <taxon>Rhynchospora</taxon>
    </lineage>
</organism>
<dbReference type="Gene3D" id="3.30.160.60">
    <property type="entry name" value="Classic Zinc Finger"/>
    <property type="match status" value="1"/>
</dbReference>
<dbReference type="AlphaFoldDB" id="A0AAV8CMN1"/>
<evidence type="ECO:0000256" key="4">
    <source>
        <dbReference type="ARBA" id="ARBA00022833"/>
    </source>
</evidence>
<keyword evidence="4" id="KW-0862">Zinc</keyword>
<sequence>MALDALDTSKPSSPRREGWVKRKRSERRRTPTPTTAVSVVARTEEEDLALTLMLLSRDQSGSGSNRVVTCFEPGSSSGSGKAVFSCSVCGKSFDSYQALGGHKTSHRKPASSNEAVPGVQRVREHRCSICLEKFPSGQALGGHKRKHYEGTISTAAPRKFKLDWDLNMPAPEAVQEMEVEVKVEENLEVKKQRLSTMV</sequence>
<dbReference type="SMART" id="SM00355">
    <property type="entry name" value="ZnF_C2H2"/>
    <property type="match status" value="2"/>
</dbReference>
<evidence type="ECO:0000313" key="10">
    <source>
        <dbReference type="EMBL" id="KAJ4755492.1"/>
    </source>
</evidence>
<keyword evidence="5" id="KW-0805">Transcription regulation</keyword>
<keyword evidence="6" id="KW-0804">Transcription</keyword>
<dbReference type="EMBL" id="JAMFTS010000005">
    <property type="protein sequence ID" value="KAJ4755492.1"/>
    <property type="molecule type" value="Genomic_DNA"/>
</dbReference>
<name>A0AAV8CMN1_9POAL</name>
<dbReference type="Pfam" id="PF13912">
    <property type="entry name" value="zf-C2H2_6"/>
    <property type="match status" value="2"/>
</dbReference>
<dbReference type="PROSITE" id="PS00028">
    <property type="entry name" value="ZINC_FINGER_C2H2_1"/>
    <property type="match status" value="2"/>
</dbReference>
<evidence type="ECO:0000256" key="1">
    <source>
        <dbReference type="ARBA" id="ARBA00022723"/>
    </source>
</evidence>
<evidence type="ECO:0000256" key="2">
    <source>
        <dbReference type="ARBA" id="ARBA00022737"/>
    </source>
</evidence>